<evidence type="ECO:0000313" key="3">
    <source>
        <dbReference type="Proteomes" id="UP000298652"/>
    </source>
</evidence>
<feature type="chain" id="PRO_5021018970" evidence="1">
    <location>
        <begin position="20"/>
        <end position="41"/>
    </location>
</feature>
<organism evidence="2 3">
    <name type="scientific">Setaria viridis</name>
    <name type="common">Green bristlegrass</name>
    <name type="synonym">Setaria italica subsp. viridis</name>
    <dbReference type="NCBI Taxonomy" id="4556"/>
    <lineage>
        <taxon>Eukaryota</taxon>
        <taxon>Viridiplantae</taxon>
        <taxon>Streptophyta</taxon>
        <taxon>Embryophyta</taxon>
        <taxon>Tracheophyta</taxon>
        <taxon>Spermatophyta</taxon>
        <taxon>Magnoliopsida</taxon>
        <taxon>Liliopsida</taxon>
        <taxon>Poales</taxon>
        <taxon>Poaceae</taxon>
        <taxon>PACMAD clade</taxon>
        <taxon>Panicoideae</taxon>
        <taxon>Panicodae</taxon>
        <taxon>Paniceae</taxon>
        <taxon>Cenchrinae</taxon>
        <taxon>Setaria</taxon>
    </lineage>
</organism>
<evidence type="ECO:0000313" key="2">
    <source>
        <dbReference type="EMBL" id="TKV97944.1"/>
    </source>
</evidence>
<dbReference type="Gramene" id="TKV97944">
    <property type="protein sequence ID" value="TKV97944"/>
    <property type="gene ID" value="SEVIR_9G526950v2"/>
</dbReference>
<sequence length="41" mass="4667">MLVSVKAAMSYLILHLLLSAVPCPWRPGIYVCINVHLDEHY</sequence>
<reference evidence="2" key="1">
    <citation type="submission" date="2019-03" db="EMBL/GenBank/DDBJ databases">
        <title>WGS assembly of Setaria viridis.</title>
        <authorList>
            <person name="Huang P."/>
            <person name="Jenkins J."/>
            <person name="Grimwood J."/>
            <person name="Barry K."/>
            <person name="Healey A."/>
            <person name="Mamidi S."/>
            <person name="Sreedasyam A."/>
            <person name="Shu S."/>
            <person name="Feldman M."/>
            <person name="Wu J."/>
            <person name="Yu Y."/>
            <person name="Chen C."/>
            <person name="Johnson J."/>
            <person name="Rokhsar D."/>
            <person name="Baxter I."/>
            <person name="Schmutz J."/>
            <person name="Brutnell T."/>
            <person name="Kellogg E."/>
        </authorList>
    </citation>
    <scope>NUCLEOTIDE SEQUENCE [LARGE SCALE GENOMIC DNA]</scope>
</reference>
<dbReference type="EMBL" id="CM016560">
    <property type="protein sequence ID" value="TKV97944.1"/>
    <property type="molecule type" value="Genomic_DNA"/>
</dbReference>
<dbReference type="AlphaFoldDB" id="A0A4U6TAU5"/>
<keyword evidence="1" id="KW-0732">Signal</keyword>
<name>A0A4U6TAU5_SETVI</name>
<feature type="signal peptide" evidence="1">
    <location>
        <begin position="1"/>
        <end position="19"/>
    </location>
</feature>
<keyword evidence="3" id="KW-1185">Reference proteome</keyword>
<protein>
    <submittedName>
        <fullName evidence="2">Uncharacterized protein</fullName>
    </submittedName>
</protein>
<proteinExistence type="predicted"/>
<gene>
    <name evidence="2" type="ORF">SEVIR_9G526950v2</name>
</gene>
<dbReference type="Proteomes" id="UP000298652">
    <property type="component" value="Chromosome 9"/>
</dbReference>
<accession>A0A4U6TAU5</accession>
<evidence type="ECO:0000256" key="1">
    <source>
        <dbReference type="SAM" id="SignalP"/>
    </source>
</evidence>